<feature type="compositionally biased region" description="Polar residues" evidence="1">
    <location>
        <begin position="49"/>
        <end position="66"/>
    </location>
</feature>
<feature type="region of interest" description="Disordered" evidence="1">
    <location>
        <begin position="49"/>
        <end position="121"/>
    </location>
</feature>
<evidence type="ECO:0000313" key="3">
    <source>
        <dbReference type="Proteomes" id="UP000295096"/>
    </source>
</evidence>
<proteinExistence type="predicted"/>
<protein>
    <recommendedName>
        <fullName evidence="4">Lipoprotein</fullName>
    </recommendedName>
</protein>
<gene>
    <name evidence="2" type="ORF">E2C06_19975</name>
</gene>
<reference evidence="2 3" key="1">
    <citation type="journal article" date="2016" name="J. Microbiol.">
        <title>Dankookia rubra gen. nov., sp. nov., an alphaproteobacterium isolated from sediment of a shallow stream.</title>
        <authorList>
            <person name="Kim W.H."/>
            <person name="Kim D.H."/>
            <person name="Kang K."/>
            <person name="Ahn T.Y."/>
        </authorList>
    </citation>
    <scope>NUCLEOTIDE SEQUENCE [LARGE SCALE GENOMIC DNA]</scope>
    <source>
        <strain evidence="2 3">JCM30602</strain>
    </source>
</reference>
<evidence type="ECO:0008006" key="4">
    <source>
        <dbReference type="Google" id="ProtNLM"/>
    </source>
</evidence>
<feature type="compositionally biased region" description="Low complexity" evidence="1">
    <location>
        <begin position="110"/>
        <end position="121"/>
    </location>
</feature>
<name>A0A4R5QCC3_9PROT</name>
<sequence>MSSKRTLGALALVTLLIAGCETTPKSGPLATMPTGTNESLLRQQQLQNVQSDPSRAMQNPGVTTVNPGAGGIERSATGGTGSMGGQVGGMRSDGTVVRPGGAPSTQGTVPNNPRRPQPTTN</sequence>
<comment type="caution">
    <text evidence="2">The sequence shown here is derived from an EMBL/GenBank/DDBJ whole genome shotgun (WGS) entry which is preliminary data.</text>
</comment>
<feature type="compositionally biased region" description="Gly residues" evidence="1">
    <location>
        <begin position="78"/>
        <end position="88"/>
    </location>
</feature>
<dbReference type="EMBL" id="SMSJ01000031">
    <property type="protein sequence ID" value="TDH60780.1"/>
    <property type="molecule type" value="Genomic_DNA"/>
</dbReference>
<dbReference type="AlphaFoldDB" id="A0A4R5QCC3"/>
<dbReference type="RefSeq" id="WP_133290379.1">
    <property type="nucleotide sequence ID" value="NZ_SMSJ01000031.1"/>
</dbReference>
<dbReference type="OrthoDB" id="7284014at2"/>
<evidence type="ECO:0000256" key="1">
    <source>
        <dbReference type="SAM" id="MobiDB-lite"/>
    </source>
</evidence>
<evidence type="ECO:0000313" key="2">
    <source>
        <dbReference type="EMBL" id="TDH60780.1"/>
    </source>
</evidence>
<keyword evidence="3" id="KW-1185">Reference proteome</keyword>
<dbReference type="Proteomes" id="UP000295096">
    <property type="component" value="Unassembled WGS sequence"/>
</dbReference>
<dbReference type="PROSITE" id="PS51257">
    <property type="entry name" value="PROKAR_LIPOPROTEIN"/>
    <property type="match status" value="1"/>
</dbReference>
<organism evidence="2 3">
    <name type="scientific">Dankookia rubra</name>
    <dbReference type="NCBI Taxonomy" id="1442381"/>
    <lineage>
        <taxon>Bacteria</taxon>
        <taxon>Pseudomonadati</taxon>
        <taxon>Pseudomonadota</taxon>
        <taxon>Alphaproteobacteria</taxon>
        <taxon>Acetobacterales</taxon>
        <taxon>Roseomonadaceae</taxon>
        <taxon>Dankookia</taxon>
    </lineage>
</organism>
<accession>A0A4R5QCC3</accession>